<dbReference type="Pfam" id="PF00638">
    <property type="entry name" value="Ran_BP1"/>
    <property type="match status" value="2"/>
</dbReference>
<feature type="region of interest" description="Disordered" evidence="3">
    <location>
        <begin position="276"/>
        <end position="300"/>
    </location>
</feature>
<dbReference type="PROSITE" id="PS50196">
    <property type="entry name" value="RANBD1"/>
    <property type="match status" value="1"/>
</dbReference>
<feature type="compositionally biased region" description="Basic and acidic residues" evidence="3">
    <location>
        <begin position="164"/>
        <end position="202"/>
    </location>
</feature>
<feature type="compositionally biased region" description="Polar residues" evidence="3">
    <location>
        <begin position="17"/>
        <end position="28"/>
    </location>
</feature>
<feature type="compositionally biased region" description="Low complexity" evidence="3">
    <location>
        <begin position="150"/>
        <end position="161"/>
    </location>
</feature>
<feature type="compositionally biased region" description="Basic and acidic residues" evidence="3">
    <location>
        <begin position="43"/>
        <end position="59"/>
    </location>
</feature>
<reference evidence="6" key="1">
    <citation type="submission" date="2016-03" db="EMBL/GenBank/DDBJ databases">
        <authorList>
            <person name="Ploux O."/>
        </authorList>
    </citation>
    <scope>NUCLEOTIDE SEQUENCE [LARGE SCALE GENOMIC DNA]</scope>
    <source>
        <strain evidence="6">UK7</strain>
    </source>
</reference>
<feature type="domain" description="RanBD1" evidence="4">
    <location>
        <begin position="383"/>
        <end position="528"/>
    </location>
</feature>
<feature type="region of interest" description="Disordered" evidence="3">
    <location>
        <begin position="1"/>
        <end position="232"/>
    </location>
</feature>
<evidence type="ECO:0000256" key="3">
    <source>
        <dbReference type="SAM" id="MobiDB-lite"/>
    </source>
</evidence>
<dbReference type="AlphaFoldDB" id="A0A1E1KU64"/>
<dbReference type="STRING" id="914237.A0A1E1KU64"/>
<dbReference type="InterPro" id="IPR000156">
    <property type="entry name" value="Ran_bind_dom"/>
</dbReference>
<feature type="region of interest" description="Disordered" evidence="3">
    <location>
        <begin position="338"/>
        <end position="398"/>
    </location>
</feature>
<dbReference type="EMBL" id="FJUW01000020">
    <property type="protein sequence ID" value="CZT00494.1"/>
    <property type="molecule type" value="Genomic_DNA"/>
</dbReference>
<comment type="caution">
    <text evidence="5">The sequence shown here is derived from an EMBL/GenBank/DDBJ whole genome shotgun (WGS) entry which is preliminary data.</text>
</comment>
<proteinExistence type="predicted"/>
<dbReference type="InterPro" id="IPR045255">
    <property type="entry name" value="RanBP1-like"/>
</dbReference>
<feature type="compositionally biased region" description="Basic and acidic residues" evidence="3">
    <location>
        <begin position="93"/>
        <end position="106"/>
    </location>
</feature>
<dbReference type="SMART" id="SM00160">
    <property type="entry name" value="RanBD"/>
    <property type="match status" value="1"/>
</dbReference>
<feature type="compositionally biased region" description="Acidic residues" evidence="3">
    <location>
        <begin position="107"/>
        <end position="116"/>
    </location>
</feature>
<evidence type="ECO:0000313" key="6">
    <source>
        <dbReference type="Proteomes" id="UP000178129"/>
    </source>
</evidence>
<feature type="compositionally biased region" description="Polar residues" evidence="3">
    <location>
        <begin position="73"/>
        <end position="83"/>
    </location>
</feature>
<organism evidence="5 6">
    <name type="scientific">Rhynchosporium graminicola</name>
    <dbReference type="NCBI Taxonomy" id="2792576"/>
    <lineage>
        <taxon>Eukaryota</taxon>
        <taxon>Fungi</taxon>
        <taxon>Dikarya</taxon>
        <taxon>Ascomycota</taxon>
        <taxon>Pezizomycotina</taxon>
        <taxon>Leotiomycetes</taxon>
        <taxon>Helotiales</taxon>
        <taxon>Ploettnerulaceae</taxon>
        <taxon>Rhynchosporium</taxon>
    </lineage>
</organism>
<evidence type="ECO:0000259" key="4">
    <source>
        <dbReference type="PROSITE" id="PS50196"/>
    </source>
</evidence>
<dbReference type="SUPFAM" id="SSF50729">
    <property type="entry name" value="PH domain-like"/>
    <property type="match status" value="1"/>
</dbReference>
<dbReference type="GO" id="GO:0005634">
    <property type="term" value="C:nucleus"/>
    <property type="evidence" value="ECO:0007669"/>
    <property type="project" value="UniProtKB-SubCell"/>
</dbReference>
<dbReference type="Proteomes" id="UP000178129">
    <property type="component" value="Unassembled WGS sequence"/>
</dbReference>
<keyword evidence="6" id="KW-1185">Reference proteome</keyword>
<sequence length="547" mass="57633">MSPTSAAHESPRKSSEHNVSIISNPESMESNHDLPARTMVMAEDERHEHKHSDAHKDDPATMAASEELKHTTISDNTVVTNFRVQEPAGVSMGEDKVMWETSKAETPELESAEVQDEEMRERLSSPKKKRGRDQEDDTKDNGEENVDEPGSSVDGSVGNGSRTTRSEPEKKRPRDTSEELPKSAESLKDVKQPESADSKTPDEEAGPPLQEVSANKLIDKSNTSSSVFPGSGFASLAASSNSPFGSLGATKPSIFSGAAQPATSGFGALAAEKPPISTAPAASGFGGLTSSDKSSTAGFGFGSGATSGFGGLASSSVFGSKIGNGFAGGVGPKLSSFAAPGKENVPGQDKPAKAFGAPDSDEDADSNEAESDGEGAFEDEEAGFSPVEEKKKSKSTKVTIDDGEAGEATLLQLRAKIFAIESKETGWKERGVGTLKINVPSPCVSFDDNGAAIPGSFDASGLEDGDADGPRVPRLIMRQENTHRVILNTIIVRAMEFTDKAGTSTAQIMFTAFEGEKESKPINMILKMSEANARLFHAEIASIQREL</sequence>
<feature type="compositionally biased region" description="Acidic residues" evidence="3">
    <location>
        <begin position="134"/>
        <end position="147"/>
    </location>
</feature>
<dbReference type="PANTHER" id="PTHR23138">
    <property type="entry name" value="RAN BINDING PROTEIN"/>
    <property type="match status" value="1"/>
</dbReference>
<keyword evidence="2" id="KW-0539">Nucleus</keyword>
<evidence type="ECO:0000256" key="1">
    <source>
        <dbReference type="ARBA" id="ARBA00004123"/>
    </source>
</evidence>
<dbReference type="InterPro" id="IPR011993">
    <property type="entry name" value="PH-like_dom_sf"/>
</dbReference>
<dbReference type="PANTHER" id="PTHR23138:SF142">
    <property type="entry name" value="RAN-BINDING PROTEIN 3B-RELATED"/>
    <property type="match status" value="1"/>
</dbReference>
<evidence type="ECO:0000256" key="2">
    <source>
        <dbReference type="ARBA" id="ARBA00023242"/>
    </source>
</evidence>
<evidence type="ECO:0000313" key="5">
    <source>
        <dbReference type="EMBL" id="CZT00494.1"/>
    </source>
</evidence>
<dbReference type="Gene3D" id="2.30.29.30">
    <property type="entry name" value="Pleckstrin-homology domain (PH domain)/Phosphotyrosine-binding domain (PTB)"/>
    <property type="match status" value="1"/>
</dbReference>
<comment type="subcellular location">
    <subcellularLocation>
        <location evidence="1">Nucleus</location>
    </subcellularLocation>
</comment>
<gene>
    <name evidence="5" type="ORF">RCO7_02981</name>
</gene>
<name>A0A1E1KU64_9HELO</name>
<accession>A0A1E1KU64</accession>
<dbReference type="InParanoid" id="A0A1E1KU64"/>
<feature type="compositionally biased region" description="Acidic residues" evidence="3">
    <location>
        <begin position="359"/>
        <end position="382"/>
    </location>
</feature>
<protein>
    <submittedName>
        <fullName evidence="5">Related to nucleoporin</fullName>
    </submittedName>
</protein>